<sequence length="179" mass="20849">MTNHYNIEILETQTHLKVTYRDNKFRKLEHLRGKIDDAMLRQLGRIIPRLEISMESFTAHFDTKVTYTKIETEKSTYTLFLDEWTAFFEQLTGLPPKFTGADGNSLKSIITYLKKLSAGSEPEALQLWKIILSKWHTIKEFHQQNTDLKYINSKLNIILHEIKQQGNTFTQGTNGSVEL</sequence>
<dbReference type="OrthoDB" id="1452210at2"/>
<accession>A0A5D0QKJ8</accession>
<dbReference type="EMBL" id="VSKL01000012">
    <property type="protein sequence ID" value="TYB69475.1"/>
    <property type="molecule type" value="Genomic_DNA"/>
</dbReference>
<evidence type="ECO:0000313" key="2">
    <source>
        <dbReference type="Proteomes" id="UP000324358"/>
    </source>
</evidence>
<proteinExistence type="predicted"/>
<evidence type="ECO:0000313" key="1">
    <source>
        <dbReference type="EMBL" id="TYB69475.1"/>
    </source>
</evidence>
<dbReference type="AlphaFoldDB" id="A0A5D0QKJ8"/>
<reference evidence="1 2" key="1">
    <citation type="submission" date="2019-08" db="EMBL/GenBank/DDBJ databases">
        <title>Genomes of Antarctic Bizionia species.</title>
        <authorList>
            <person name="Bowman J.P."/>
        </authorList>
    </citation>
    <scope>NUCLEOTIDE SEQUENCE [LARGE SCALE GENOMIC DNA]</scope>
    <source>
        <strain evidence="1 2">APA-1</strain>
    </source>
</reference>
<gene>
    <name evidence="1" type="ORF">ES675_16090</name>
</gene>
<dbReference type="Proteomes" id="UP000324358">
    <property type="component" value="Unassembled WGS sequence"/>
</dbReference>
<keyword evidence="2" id="KW-1185">Reference proteome</keyword>
<protein>
    <submittedName>
        <fullName evidence="1">Uncharacterized protein</fullName>
    </submittedName>
</protein>
<dbReference type="RefSeq" id="WP_066257073.1">
    <property type="nucleotide sequence ID" value="NZ_VSKL01000012.1"/>
</dbReference>
<comment type="caution">
    <text evidence="1">The sequence shown here is derived from an EMBL/GenBank/DDBJ whole genome shotgun (WGS) entry which is preliminary data.</text>
</comment>
<organism evidence="1 2">
    <name type="scientific">Bizionia algoritergicola</name>
    <dbReference type="NCBI Taxonomy" id="291187"/>
    <lineage>
        <taxon>Bacteria</taxon>
        <taxon>Pseudomonadati</taxon>
        <taxon>Bacteroidota</taxon>
        <taxon>Flavobacteriia</taxon>
        <taxon>Flavobacteriales</taxon>
        <taxon>Flavobacteriaceae</taxon>
        <taxon>Bizionia</taxon>
    </lineage>
</organism>
<name>A0A5D0QKJ8_9FLAO</name>